<dbReference type="SUPFAM" id="SSF53474">
    <property type="entry name" value="alpha/beta-Hydrolases"/>
    <property type="match status" value="1"/>
</dbReference>
<comment type="caution">
    <text evidence="4">The sequence shown here is derived from an EMBL/GenBank/DDBJ whole genome shotgun (WGS) entry which is preliminary data.</text>
</comment>
<dbReference type="Pfam" id="PF01738">
    <property type="entry name" value="DLH"/>
    <property type="match status" value="1"/>
</dbReference>
<gene>
    <name evidence="4" type="ORF">ACFSQ3_07875</name>
</gene>
<dbReference type="EMBL" id="JBHUMA010000006">
    <property type="protein sequence ID" value="MFD2598869.1"/>
    <property type="molecule type" value="Genomic_DNA"/>
</dbReference>
<keyword evidence="1 2" id="KW-0732">Signal</keyword>
<reference evidence="5" key="1">
    <citation type="journal article" date="2019" name="Int. J. Syst. Evol. Microbiol.">
        <title>The Global Catalogue of Microorganisms (GCM) 10K type strain sequencing project: providing services to taxonomists for standard genome sequencing and annotation.</title>
        <authorList>
            <consortium name="The Broad Institute Genomics Platform"/>
            <consortium name="The Broad Institute Genome Sequencing Center for Infectious Disease"/>
            <person name="Wu L."/>
            <person name="Ma J."/>
        </authorList>
    </citation>
    <scope>NUCLEOTIDE SEQUENCE [LARGE SCALE GENOMIC DNA]</scope>
    <source>
        <strain evidence="5">KCTC 42248</strain>
    </source>
</reference>
<dbReference type="Gene3D" id="3.40.50.1820">
    <property type="entry name" value="alpha/beta hydrolase"/>
    <property type="match status" value="1"/>
</dbReference>
<evidence type="ECO:0000259" key="3">
    <source>
        <dbReference type="Pfam" id="PF01738"/>
    </source>
</evidence>
<dbReference type="InterPro" id="IPR050955">
    <property type="entry name" value="Plant_Biomass_Hydrol_Est"/>
</dbReference>
<sequence length="228" mass="25162">MRFIYLLLLCTMVTSVTQAQLQAVRKKSGYSYWVHVPDHLEEKKQSLPILVFLHGRSLSGSDINRVKRYGVIRAIEKGKQIDAIVVAPQTSNGWNPDKVMDMVDEVADAHQADRSRIYVCGMSMGGYGTMDVAGKYPDRIAAAVAICGGGTLGLACGLTKVPLWIHHGNNDRIVPLSESQKIFKAIKNCNPRADATLTVVPGGTHGSVENIFHQDAIYDWMFGYTRQL</sequence>
<keyword evidence="5" id="KW-1185">Reference proteome</keyword>
<proteinExistence type="predicted"/>
<dbReference type="PANTHER" id="PTHR43037">
    <property type="entry name" value="UNNAMED PRODUCT-RELATED"/>
    <property type="match status" value="1"/>
</dbReference>
<evidence type="ECO:0000256" key="1">
    <source>
        <dbReference type="ARBA" id="ARBA00022729"/>
    </source>
</evidence>
<dbReference type="RefSeq" id="WP_380869000.1">
    <property type="nucleotide sequence ID" value="NZ_JBHUMA010000006.1"/>
</dbReference>
<feature type="domain" description="Dienelactone hydrolase" evidence="3">
    <location>
        <begin position="99"/>
        <end position="206"/>
    </location>
</feature>
<dbReference type="InterPro" id="IPR002925">
    <property type="entry name" value="Dienelactn_hydro"/>
</dbReference>
<feature type="chain" id="PRO_5045144045" evidence="2">
    <location>
        <begin position="20"/>
        <end position="228"/>
    </location>
</feature>
<dbReference type="Proteomes" id="UP001597393">
    <property type="component" value="Unassembled WGS sequence"/>
</dbReference>
<feature type="signal peptide" evidence="2">
    <location>
        <begin position="1"/>
        <end position="19"/>
    </location>
</feature>
<name>A0ABW5NIC6_9SPHI</name>
<evidence type="ECO:0000256" key="2">
    <source>
        <dbReference type="SAM" id="SignalP"/>
    </source>
</evidence>
<dbReference type="PANTHER" id="PTHR43037:SF1">
    <property type="entry name" value="BLL1128 PROTEIN"/>
    <property type="match status" value="1"/>
</dbReference>
<evidence type="ECO:0000313" key="5">
    <source>
        <dbReference type="Proteomes" id="UP001597393"/>
    </source>
</evidence>
<dbReference type="InterPro" id="IPR029058">
    <property type="entry name" value="AB_hydrolase_fold"/>
</dbReference>
<accession>A0ABW5NIC6</accession>
<protein>
    <submittedName>
        <fullName evidence="4">Prolyl oligopeptidase family serine peptidase</fullName>
    </submittedName>
</protein>
<organism evidence="4 5">
    <name type="scientific">Sphingobacterium corticis</name>
    <dbReference type="NCBI Taxonomy" id="1812823"/>
    <lineage>
        <taxon>Bacteria</taxon>
        <taxon>Pseudomonadati</taxon>
        <taxon>Bacteroidota</taxon>
        <taxon>Sphingobacteriia</taxon>
        <taxon>Sphingobacteriales</taxon>
        <taxon>Sphingobacteriaceae</taxon>
        <taxon>Sphingobacterium</taxon>
    </lineage>
</organism>
<evidence type="ECO:0000313" key="4">
    <source>
        <dbReference type="EMBL" id="MFD2598869.1"/>
    </source>
</evidence>